<reference evidence="1 2" key="1">
    <citation type="submission" date="2019-11" db="EMBL/GenBank/DDBJ databases">
        <title>Nocardia sp. nov. CT2-14 isolated from soil.</title>
        <authorList>
            <person name="Kanchanasin P."/>
            <person name="Tanasupawat S."/>
            <person name="Yuki M."/>
            <person name="Kudo T."/>
        </authorList>
    </citation>
    <scope>NUCLEOTIDE SEQUENCE [LARGE SCALE GENOMIC DNA]</scope>
    <source>
        <strain evidence="1 2">CT2-14</strain>
    </source>
</reference>
<keyword evidence="2" id="KW-1185">Reference proteome</keyword>
<proteinExistence type="predicted"/>
<gene>
    <name evidence="1" type="ORF">GLP40_23400</name>
</gene>
<dbReference type="Proteomes" id="UP000432464">
    <property type="component" value="Unassembled WGS sequence"/>
</dbReference>
<evidence type="ECO:0000313" key="2">
    <source>
        <dbReference type="Proteomes" id="UP000432464"/>
    </source>
</evidence>
<dbReference type="AlphaFoldDB" id="A0A6I3L4W3"/>
<accession>A0A6I3L4W3</accession>
<dbReference type="RefSeq" id="WP_154790150.1">
    <property type="nucleotide sequence ID" value="NZ_WMBB01000011.1"/>
</dbReference>
<dbReference type="EMBL" id="WMBB01000011">
    <property type="protein sequence ID" value="MTE15704.1"/>
    <property type="molecule type" value="Genomic_DNA"/>
</dbReference>
<name>A0A6I3L4W3_9NOCA</name>
<comment type="caution">
    <text evidence="1">The sequence shown here is derived from an EMBL/GenBank/DDBJ whole genome shotgun (WGS) entry which is preliminary data.</text>
</comment>
<evidence type="ECO:0000313" key="1">
    <source>
        <dbReference type="EMBL" id="MTE15704.1"/>
    </source>
</evidence>
<protein>
    <submittedName>
        <fullName evidence="1">Uncharacterized protein</fullName>
    </submittedName>
</protein>
<organism evidence="1 2">
    <name type="scientific">Nocardia aurantiaca</name>
    <dbReference type="NCBI Taxonomy" id="2675850"/>
    <lineage>
        <taxon>Bacteria</taxon>
        <taxon>Bacillati</taxon>
        <taxon>Actinomycetota</taxon>
        <taxon>Actinomycetes</taxon>
        <taxon>Mycobacteriales</taxon>
        <taxon>Nocardiaceae</taxon>
        <taxon>Nocardia</taxon>
    </lineage>
</organism>
<sequence>MVDTGVYRVRFRESCPATDIGAANFRELLKALGGMVVYGAYPGPIVIGIAVDSAERVASFPFVESVVSVTGNSAAGG</sequence>